<dbReference type="Pfam" id="PF00528">
    <property type="entry name" value="BPD_transp_1"/>
    <property type="match status" value="1"/>
</dbReference>
<dbReference type="PANTHER" id="PTHR43163:SF6">
    <property type="entry name" value="DIPEPTIDE TRANSPORT SYSTEM PERMEASE PROTEIN DPPB-RELATED"/>
    <property type="match status" value="1"/>
</dbReference>
<keyword evidence="2" id="KW-0813">Transport</keyword>
<dbReference type="PROSITE" id="PS50928">
    <property type="entry name" value="ABC_TM1"/>
    <property type="match status" value="1"/>
</dbReference>
<feature type="transmembrane region" description="Helical" evidence="7">
    <location>
        <begin position="239"/>
        <end position="264"/>
    </location>
</feature>
<dbReference type="SUPFAM" id="SSF161098">
    <property type="entry name" value="MetI-like"/>
    <property type="match status" value="1"/>
</dbReference>
<evidence type="ECO:0000256" key="5">
    <source>
        <dbReference type="ARBA" id="ARBA00022989"/>
    </source>
</evidence>
<feature type="domain" description="ABC transmembrane type-1" evidence="8">
    <location>
        <begin position="97"/>
        <end position="303"/>
    </location>
</feature>
<protein>
    <submittedName>
        <fullName evidence="9">Unannotated protein</fullName>
    </submittedName>
</protein>
<feature type="transmembrane region" description="Helical" evidence="7">
    <location>
        <begin position="101"/>
        <end position="124"/>
    </location>
</feature>
<dbReference type="InterPro" id="IPR000515">
    <property type="entry name" value="MetI-like"/>
</dbReference>
<keyword evidence="5 7" id="KW-1133">Transmembrane helix</keyword>
<keyword evidence="4 7" id="KW-0812">Transmembrane</keyword>
<evidence type="ECO:0000256" key="3">
    <source>
        <dbReference type="ARBA" id="ARBA00022475"/>
    </source>
</evidence>
<dbReference type="EMBL" id="CAFBLP010000178">
    <property type="protein sequence ID" value="CAB4899835.1"/>
    <property type="molecule type" value="Genomic_DNA"/>
</dbReference>
<dbReference type="Pfam" id="PF19300">
    <property type="entry name" value="BPD_transp_1_N"/>
    <property type="match status" value="1"/>
</dbReference>
<dbReference type="InterPro" id="IPR045621">
    <property type="entry name" value="BPD_transp_1_N"/>
</dbReference>
<feature type="transmembrane region" description="Helical" evidence="7">
    <location>
        <begin position="184"/>
        <end position="203"/>
    </location>
</feature>
<evidence type="ECO:0000313" key="9">
    <source>
        <dbReference type="EMBL" id="CAB4899835.1"/>
    </source>
</evidence>
<reference evidence="9" key="1">
    <citation type="submission" date="2020-05" db="EMBL/GenBank/DDBJ databases">
        <authorList>
            <person name="Chiriac C."/>
            <person name="Salcher M."/>
            <person name="Ghai R."/>
            <person name="Kavagutti S V."/>
        </authorList>
    </citation>
    <scope>NUCLEOTIDE SEQUENCE</scope>
</reference>
<dbReference type="AlphaFoldDB" id="A0A6J7G3H1"/>
<name>A0A6J7G3H1_9ZZZZ</name>
<feature type="transmembrane region" description="Helical" evidence="7">
    <location>
        <begin position="136"/>
        <end position="164"/>
    </location>
</feature>
<keyword evidence="3" id="KW-1003">Cell membrane</keyword>
<sequence>MRYALQRFTQFLIVFFLVTFGVMVFMRIGLNKPGDPARTMLGGTVSQDLIDTTTRRFHLDSNYLVQYWYWLKGMLTLDFGYSNPNNLNVTTYLKPRVLTTVFLGLYSIFFALLVAVPVAVYQAYKRDRPFDKLSSFATFFFISVPAVVLAPLLKYIFIDWLAWFPRLSSKVYPWDNPMLHIKNFFVPVLVLTIPLAATWIRLLRADMVQTLQSDFITLASAKGVPPSRVLWGHALRNSVFSLVTSVGFQLGGLVGGALIVEAYFNMKGMGSLLVVAILSSDLFTVQSVSAILVACVVLVNLGVDLSYALIDPRIRHARALS</sequence>
<feature type="transmembrane region" description="Helical" evidence="7">
    <location>
        <begin position="284"/>
        <end position="310"/>
    </location>
</feature>
<proteinExistence type="predicted"/>
<comment type="subcellular location">
    <subcellularLocation>
        <location evidence="1">Cell membrane</location>
        <topology evidence="1">Multi-pass membrane protein</topology>
    </subcellularLocation>
</comment>
<evidence type="ECO:0000256" key="1">
    <source>
        <dbReference type="ARBA" id="ARBA00004651"/>
    </source>
</evidence>
<dbReference type="Gene3D" id="1.10.3720.10">
    <property type="entry name" value="MetI-like"/>
    <property type="match status" value="1"/>
</dbReference>
<dbReference type="InterPro" id="IPR035906">
    <property type="entry name" value="MetI-like_sf"/>
</dbReference>
<dbReference type="GO" id="GO:0055085">
    <property type="term" value="P:transmembrane transport"/>
    <property type="evidence" value="ECO:0007669"/>
    <property type="project" value="InterPro"/>
</dbReference>
<evidence type="ECO:0000256" key="2">
    <source>
        <dbReference type="ARBA" id="ARBA00022448"/>
    </source>
</evidence>
<dbReference type="GO" id="GO:0005886">
    <property type="term" value="C:plasma membrane"/>
    <property type="evidence" value="ECO:0007669"/>
    <property type="project" value="UniProtKB-SubCell"/>
</dbReference>
<gene>
    <name evidence="9" type="ORF">UFOPK3376_03350</name>
</gene>
<keyword evidence="6 7" id="KW-0472">Membrane</keyword>
<evidence type="ECO:0000259" key="8">
    <source>
        <dbReference type="PROSITE" id="PS50928"/>
    </source>
</evidence>
<evidence type="ECO:0000256" key="7">
    <source>
        <dbReference type="SAM" id="Phobius"/>
    </source>
</evidence>
<accession>A0A6J7G3H1</accession>
<dbReference type="CDD" id="cd06261">
    <property type="entry name" value="TM_PBP2"/>
    <property type="match status" value="1"/>
</dbReference>
<evidence type="ECO:0000256" key="4">
    <source>
        <dbReference type="ARBA" id="ARBA00022692"/>
    </source>
</evidence>
<evidence type="ECO:0000256" key="6">
    <source>
        <dbReference type="ARBA" id="ARBA00023136"/>
    </source>
</evidence>
<organism evidence="9">
    <name type="scientific">freshwater metagenome</name>
    <dbReference type="NCBI Taxonomy" id="449393"/>
    <lineage>
        <taxon>unclassified sequences</taxon>
        <taxon>metagenomes</taxon>
        <taxon>ecological metagenomes</taxon>
    </lineage>
</organism>
<feature type="transmembrane region" description="Helical" evidence="7">
    <location>
        <begin position="12"/>
        <end position="30"/>
    </location>
</feature>
<dbReference type="PANTHER" id="PTHR43163">
    <property type="entry name" value="DIPEPTIDE TRANSPORT SYSTEM PERMEASE PROTEIN DPPB-RELATED"/>
    <property type="match status" value="1"/>
</dbReference>